<keyword evidence="2" id="KW-0732">Signal</keyword>
<protein>
    <recommendedName>
        <fullName evidence="5">Gustatory receptor</fullName>
    </recommendedName>
</protein>
<feature type="signal peptide" evidence="2">
    <location>
        <begin position="1"/>
        <end position="21"/>
    </location>
</feature>
<dbReference type="Proteomes" id="UP000075883">
    <property type="component" value="Unassembled WGS sequence"/>
</dbReference>
<evidence type="ECO:0000313" key="3">
    <source>
        <dbReference type="EnsemblMetazoa" id="ACUA024811-PA"/>
    </source>
</evidence>
<evidence type="ECO:0000256" key="2">
    <source>
        <dbReference type="SAM" id="SignalP"/>
    </source>
</evidence>
<dbReference type="AlphaFoldDB" id="A0A182MRX4"/>
<evidence type="ECO:0000313" key="4">
    <source>
        <dbReference type="Proteomes" id="UP000075883"/>
    </source>
</evidence>
<feature type="transmembrane region" description="Helical" evidence="1">
    <location>
        <begin position="75"/>
        <end position="96"/>
    </location>
</feature>
<proteinExistence type="predicted"/>
<keyword evidence="1" id="KW-0812">Transmembrane</keyword>
<feature type="chain" id="PRO_5008128833" description="Gustatory receptor" evidence="2">
    <location>
        <begin position="22"/>
        <end position="232"/>
    </location>
</feature>
<evidence type="ECO:0008006" key="5">
    <source>
        <dbReference type="Google" id="ProtNLM"/>
    </source>
</evidence>
<evidence type="ECO:0000256" key="1">
    <source>
        <dbReference type="SAM" id="Phobius"/>
    </source>
</evidence>
<reference evidence="3" key="2">
    <citation type="submission" date="2020-05" db="UniProtKB">
        <authorList>
            <consortium name="EnsemblMetazoa"/>
        </authorList>
    </citation>
    <scope>IDENTIFICATION</scope>
    <source>
        <strain evidence="3">A-37</strain>
    </source>
</reference>
<name>A0A182MRX4_9DIPT</name>
<keyword evidence="1" id="KW-1133">Transmembrane helix</keyword>
<dbReference type="EnsemblMetazoa" id="ACUA024811-RA">
    <property type="protein sequence ID" value="ACUA024811-PA"/>
    <property type="gene ID" value="ACUA024811"/>
</dbReference>
<dbReference type="VEuPathDB" id="VectorBase:ACUA024811"/>
<keyword evidence="4" id="KW-1185">Reference proteome</keyword>
<sequence>MMVLMQVAVGVAAGMSMTVSSVRVSSLVVSVDFRVMGMTHTLHMSLETVVLVRRVLHNTLGTIGFMQSVSSLDDISISMFPLALVVTGMGILYSILELVARMRVVIFMLVSCNSDSQKGEGGNGDLHHFGKFSLKLLLIDRGCFLVMILMQVAVGVAAGMSMTVSTVRVSSLMVSIDFRVMSMTHTLHMSLETVVLVGRVLDHSFSSVGFMQSVGSLDDISIPMFPLALVVT</sequence>
<organism evidence="3 4">
    <name type="scientific">Anopheles culicifacies</name>
    <dbReference type="NCBI Taxonomy" id="139723"/>
    <lineage>
        <taxon>Eukaryota</taxon>
        <taxon>Metazoa</taxon>
        <taxon>Ecdysozoa</taxon>
        <taxon>Arthropoda</taxon>
        <taxon>Hexapoda</taxon>
        <taxon>Insecta</taxon>
        <taxon>Pterygota</taxon>
        <taxon>Neoptera</taxon>
        <taxon>Endopterygota</taxon>
        <taxon>Diptera</taxon>
        <taxon>Nematocera</taxon>
        <taxon>Culicoidea</taxon>
        <taxon>Culicidae</taxon>
        <taxon>Anophelinae</taxon>
        <taxon>Anopheles</taxon>
        <taxon>culicifacies species complex</taxon>
    </lineage>
</organism>
<accession>A0A182MRX4</accession>
<reference evidence="4" key="1">
    <citation type="submission" date="2013-09" db="EMBL/GenBank/DDBJ databases">
        <title>The Genome Sequence of Anopheles culicifacies species A.</title>
        <authorList>
            <consortium name="The Broad Institute Genomics Platform"/>
            <person name="Neafsey D.E."/>
            <person name="Besansky N."/>
            <person name="Howell P."/>
            <person name="Walton C."/>
            <person name="Young S.K."/>
            <person name="Zeng Q."/>
            <person name="Gargeya S."/>
            <person name="Fitzgerald M."/>
            <person name="Haas B."/>
            <person name="Abouelleil A."/>
            <person name="Allen A.W."/>
            <person name="Alvarado L."/>
            <person name="Arachchi H.M."/>
            <person name="Berlin A.M."/>
            <person name="Chapman S.B."/>
            <person name="Gainer-Dewar J."/>
            <person name="Goldberg J."/>
            <person name="Griggs A."/>
            <person name="Gujja S."/>
            <person name="Hansen M."/>
            <person name="Howarth C."/>
            <person name="Imamovic A."/>
            <person name="Ireland A."/>
            <person name="Larimer J."/>
            <person name="McCowan C."/>
            <person name="Murphy C."/>
            <person name="Pearson M."/>
            <person name="Poon T.W."/>
            <person name="Priest M."/>
            <person name="Roberts A."/>
            <person name="Saif S."/>
            <person name="Shea T."/>
            <person name="Sisk P."/>
            <person name="Sykes S."/>
            <person name="Wortman J."/>
            <person name="Nusbaum C."/>
            <person name="Birren B."/>
        </authorList>
    </citation>
    <scope>NUCLEOTIDE SEQUENCE [LARGE SCALE GENOMIC DNA]</scope>
    <source>
        <strain evidence="4">A-37</strain>
    </source>
</reference>
<keyword evidence="1" id="KW-0472">Membrane</keyword>
<feature type="transmembrane region" description="Helical" evidence="1">
    <location>
        <begin position="143"/>
        <end position="164"/>
    </location>
</feature>
<dbReference type="EMBL" id="AXCM01019268">
    <property type="status" value="NOT_ANNOTATED_CDS"/>
    <property type="molecule type" value="Genomic_DNA"/>
</dbReference>